<keyword evidence="1" id="KW-0175">Coiled coil</keyword>
<evidence type="ECO:0000313" key="2">
    <source>
        <dbReference type="EMBL" id="KAK1666874.1"/>
    </source>
</evidence>
<evidence type="ECO:0000256" key="1">
    <source>
        <dbReference type="SAM" id="Coils"/>
    </source>
</evidence>
<comment type="caution">
    <text evidence="2">The sequence shown here is derived from an EMBL/GenBank/DDBJ whole genome shotgun (WGS) entry which is preliminary data.</text>
</comment>
<feature type="coiled-coil region" evidence="1">
    <location>
        <begin position="54"/>
        <end position="89"/>
    </location>
</feature>
<protein>
    <submittedName>
        <fullName evidence="2">Uncharacterized protein</fullName>
    </submittedName>
</protein>
<dbReference type="AlphaFoldDB" id="A0AAD8SZF6"/>
<dbReference type="Proteomes" id="UP001231189">
    <property type="component" value="Unassembled WGS sequence"/>
</dbReference>
<name>A0AAD8SZF6_LOLMU</name>
<proteinExistence type="predicted"/>
<evidence type="ECO:0000313" key="3">
    <source>
        <dbReference type="Proteomes" id="UP001231189"/>
    </source>
</evidence>
<gene>
    <name evidence="2" type="ORF">QYE76_055033</name>
</gene>
<dbReference type="EMBL" id="JAUUTY010000003">
    <property type="protein sequence ID" value="KAK1666874.1"/>
    <property type="molecule type" value="Genomic_DNA"/>
</dbReference>
<keyword evidence="3" id="KW-1185">Reference proteome</keyword>
<sequence>MGKDRLPAPDPVGDRCSEEHFMRLRAAVKELDSAWSPLMLGRPFSRSFCGSTELAEAHDKCQGEKDQLNRQHQEELNALKTSYQELKSQLIQLGLDHAKALKAK</sequence>
<organism evidence="2 3">
    <name type="scientific">Lolium multiflorum</name>
    <name type="common">Italian ryegrass</name>
    <name type="synonym">Lolium perenne subsp. multiflorum</name>
    <dbReference type="NCBI Taxonomy" id="4521"/>
    <lineage>
        <taxon>Eukaryota</taxon>
        <taxon>Viridiplantae</taxon>
        <taxon>Streptophyta</taxon>
        <taxon>Embryophyta</taxon>
        <taxon>Tracheophyta</taxon>
        <taxon>Spermatophyta</taxon>
        <taxon>Magnoliopsida</taxon>
        <taxon>Liliopsida</taxon>
        <taxon>Poales</taxon>
        <taxon>Poaceae</taxon>
        <taxon>BOP clade</taxon>
        <taxon>Pooideae</taxon>
        <taxon>Poodae</taxon>
        <taxon>Poeae</taxon>
        <taxon>Poeae Chloroplast Group 2 (Poeae type)</taxon>
        <taxon>Loliodinae</taxon>
        <taxon>Loliinae</taxon>
        <taxon>Lolium</taxon>
    </lineage>
</organism>
<reference evidence="2" key="1">
    <citation type="submission" date="2023-07" db="EMBL/GenBank/DDBJ databases">
        <title>A chromosome-level genome assembly of Lolium multiflorum.</title>
        <authorList>
            <person name="Chen Y."/>
            <person name="Copetti D."/>
            <person name="Kolliker R."/>
            <person name="Studer B."/>
        </authorList>
    </citation>
    <scope>NUCLEOTIDE SEQUENCE</scope>
    <source>
        <strain evidence="2">02402/16</strain>
        <tissue evidence="2">Leaf</tissue>
    </source>
</reference>
<accession>A0AAD8SZF6</accession>